<organism evidence="1 2">
    <name type="scientific">Phyllostomus discolor</name>
    <name type="common">pale spear-nosed bat</name>
    <dbReference type="NCBI Taxonomy" id="89673"/>
    <lineage>
        <taxon>Eukaryota</taxon>
        <taxon>Metazoa</taxon>
        <taxon>Chordata</taxon>
        <taxon>Craniata</taxon>
        <taxon>Vertebrata</taxon>
        <taxon>Euteleostomi</taxon>
        <taxon>Mammalia</taxon>
        <taxon>Eutheria</taxon>
        <taxon>Laurasiatheria</taxon>
        <taxon>Chiroptera</taxon>
        <taxon>Yangochiroptera</taxon>
        <taxon>Phyllostomidae</taxon>
        <taxon>Phyllostominae</taxon>
        <taxon>Phyllostomus</taxon>
    </lineage>
</organism>
<dbReference type="EMBL" id="JABVXQ010000001">
    <property type="protein sequence ID" value="KAF6131151.1"/>
    <property type="molecule type" value="Genomic_DNA"/>
</dbReference>
<evidence type="ECO:0000313" key="2">
    <source>
        <dbReference type="Proteomes" id="UP000664940"/>
    </source>
</evidence>
<reference evidence="1 2" key="1">
    <citation type="journal article" date="2020" name="Nature">
        <title>Six reference-quality genomes reveal evolution of bat adaptations.</title>
        <authorList>
            <person name="Jebb D."/>
            <person name="Huang Z."/>
            <person name="Pippel M."/>
            <person name="Hughes G.M."/>
            <person name="Lavrichenko K."/>
            <person name="Devanna P."/>
            <person name="Winkler S."/>
            <person name="Jermiin L.S."/>
            <person name="Skirmuntt E.C."/>
            <person name="Katzourakis A."/>
            <person name="Burkitt-Gray L."/>
            <person name="Ray D.A."/>
            <person name="Sullivan K.A.M."/>
            <person name="Roscito J.G."/>
            <person name="Kirilenko B.M."/>
            <person name="Davalos L.M."/>
            <person name="Corthals A.P."/>
            <person name="Power M.L."/>
            <person name="Jones G."/>
            <person name="Ransome R.D."/>
            <person name="Dechmann D.K.N."/>
            <person name="Locatelli A.G."/>
            <person name="Puechmaille S.J."/>
            <person name="Fedrigo O."/>
            <person name="Jarvis E.D."/>
            <person name="Hiller M."/>
            <person name="Vernes S.C."/>
            <person name="Myers E.W."/>
            <person name="Teeling E.C."/>
        </authorList>
    </citation>
    <scope>NUCLEOTIDE SEQUENCE [LARGE SCALE GENOMIC DNA]</scope>
    <source>
        <strain evidence="1">Bat1K_MPI-CBG_1</strain>
    </source>
</reference>
<accession>A0A834EVU0</accession>
<comment type="caution">
    <text evidence="1">The sequence shown here is derived from an EMBL/GenBank/DDBJ whole genome shotgun (WGS) entry which is preliminary data.</text>
</comment>
<dbReference type="Proteomes" id="UP000664940">
    <property type="component" value="Unassembled WGS sequence"/>
</dbReference>
<sequence length="147" mass="15750">MIHCSKLLGCENNGATSFRRVGRNLTWIFLLSDPNPSSAGGSCCGLTGGGGGGGGRGSTGHEGWHTRGKPWELAFHSRVTRGCLAGRDRAALLPEHHLSLQRGSLWLLGRNLALSGHLHNSSDWSNSCNHCGNRDHSEVSVRSLRID</sequence>
<protein>
    <submittedName>
        <fullName evidence="1">Uncharacterized protein</fullName>
    </submittedName>
</protein>
<name>A0A834EVU0_9CHIR</name>
<gene>
    <name evidence="1" type="ORF">HJG60_008032</name>
</gene>
<dbReference type="AlphaFoldDB" id="A0A834EVU0"/>
<proteinExistence type="predicted"/>
<evidence type="ECO:0000313" key="1">
    <source>
        <dbReference type="EMBL" id="KAF6131151.1"/>
    </source>
</evidence>